<dbReference type="EMBL" id="PDUD01000042">
    <property type="protein sequence ID" value="PHN02308.1"/>
    <property type="molecule type" value="Genomic_DNA"/>
</dbReference>
<dbReference type="AlphaFoldDB" id="A0A2D0N1Q0"/>
<proteinExistence type="predicted"/>
<name>A0A2D0N1Q0_FLAN2</name>
<organism evidence="1 2">
    <name type="scientific">Flavilitoribacter nigricans (strain ATCC 23147 / DSM 23189 / NBRC 102662 / NCIMB 1420 / SS-2)</name>
    <name type="common">Lewinella nigricans</name>
    <dbReference type="NCBI Taxonomy" id="1122177"/>
    <lineage>
        <taxon>Bacteria</taxon>
        <taxon>Pseudomonadati</taxon>
        <taxon>Bacteroidota</taxon>
        <taxon>Saprospiria</taxon>
        <taxon>Saprospirales</taxon>
        <taxon>Lewinellaceae</taxon>
        <taxon>Flavilitoribacter</taxon>
    </lineage>
</organism>
<protein>
    <submittedName>
        <fullName evidence="1">Uncharacterized protein</fullName>
    </submittedName>
</protein>
<gene>
    <name evidence="1" type="ORF">CRP01_32955</name>
</gene>
<evidence type="ECO:0000313" key="2">
    <source>
        <dbReference type="Proteomes" id="UP000223913"/>
    </source>
</evidence>
<accession>A0A2D0N1Q0</accession>
<dbReference type="Proteomes" id="UP000223913">
    <property type="component" value="Unassembled WGS sequence"/>
</dbReference>
<reference evidence="1 2" key="1">
    <citation type="submission" date="2017-10" db="EMBL/GenBank/DDBJ databases">
        <title>The draft genome sequence of Lewinella nigricans NBRC 102662.</title>
        <authorList>
            <person name="Wang K."/>
        </authorList>
    </citation>
    <scope>NUCLEOTIDE SEQUENCE [LARGE SCALE GENOMIC DNA]</scope>
    <source>
        <strain evidence="1 2">NBRC 102662</strain>
    </source>
</reference>
<comment type="caution">
    <text evidence="1">The sequence shown here is derived from an EMBL/GenBank/DDBJ whole genome shotgun (WGS) entry which is preliminary data.</text>
</comment>
<keyword evidence="2" id="KW-1185">Reference proteome</keyword>
<dbReference type="RefSeq" id="WP_099154336.1">
    <property type="nucleotide sequence ID" value="NZ_PDUD01000042.1"/>
</dbReference>
<evidence type="ECO:0000313" key="1">
    <source>
        <dbReference type="EMBL" id="PHN02308.1"/>
    </source>
</evidence>
<sequence>MAKKKKEEKDPSVHDELEGFNININEFGQIVTNFEVDKLNDFLDENVEDKKLRDRDDLKREEE</sequence>
<dbReference type="OrthoDB" id="982933at2"/>